<dbReference type="InterPro" id="IPR050187">
    <property type="entry name" value="Lipid_Phosphate_FormReg"/>
</dbReference>
<dbReference type="Gene3D" id="3.40.50.10330">
    <property type="entry name" value="Probable inorganic polyphosphate/atp-NAD kinase, domain 1"/>
    <property type="match status" value="1"/>
</dbReference>
<keyword evidence="3" id="KW-1185">Reference proteome</keyword>
<accession>A0ABN9KX60</accession>
<dbReference type="SUPFAM" id="SSF111331">
    <property type="entry name" value="NAD kinase/diacylglycerol kinase-like"/>
    <property type="match status" value="1"/>
</dbReference>
<evidence type="ECO:0000313" key="2">
    <source>
        <dbReference type="EMBL" id="CAJ0927817.1"/>
    </source>
</evidence>
<reference evidence="2" key="1">
    <citation type="submission" date="2023-07" db="EMBL/GenBank/DDBJ databases">
        <authorList>
            <person name="Stuckert A."/>
        </authorList>
    </citation>
    <scope>NUCLEOTIDE SEQUENCE</scope>
</reference>
<evidence type="ECO:0000259" key="1">
    <source>
        <dbReference type="PROSITE" id="PS50146"/>
    </source>
</evidence>
<dbReference type="PROSITE" id="PS50146">
    <property type="entry name" value="DAGK"/>
    <property type="match status" value="1"/>
</dbReference>
<dbReference type="Pfam" id="PF19280">
    <property type="entry name" value="CERK_C"/>
    <property type="match status" value="1"/>
</dbReference>
<dbReference type="PANTHER" id="PTHR12358">
    <property type="entry name" value="SPHINGOSINE KINASE"/>
    <property type="match status" value="1"/>
</dbReference>
<dbReference type="InterPro" id="IPR001206">
    <property type="entry name" value="Diacylglycerol_kinase_cat_dom"/>
</dbReference>
<feature type="domain" description="DAGKc" evidence="1">
    <location>
        <begin position="147"/>
        <end position="255"/>
    </location>
</feature>
<dbReference type="InterPro" id="IPR045363">
    <property type="entry name" value="CERK_C"/>
</dbReference>
<evidence type="ECO:0000313" key="3">
    <source>
        <dbReference type="Proteomes" id="UP001176940"/>
    </source>
</evidence>
<gene>
    <name evidence="2" type="ORF">RIMI_LOCUS3128453</name>
</gene>
<dbReference type="EMBL" id="CAUEEQ010004581">
    <property type="protein sequence ID" value="CAJ0927817.1"/>
    <property type="molecule type" value="Genomic_DNA"/>
</dbReference>
<dbReference type="InterPro" id="IPR017438">
    <property type="entry name" value="ATP-NAD_kinase_N"/>
</dbReference>
<comment type="caution">
    <text evidence="2">The sequence shown here is derived from an EMBL/GenBank/DDBJ whole genome shotgun (WGS) entry which is preliminary data.</text>
</comment>
<dbReference type="InterPro" id="IPR016064">
    <property type="entry name" value="NAD/diacylglycerol_kinase_sf"/>
</dbReference>
<dbReference type="PANTHER" id="PTHR12358:SF25">
    <property type="entry name" value="CERAMIDE KINASE"/>
    <property type="match status" value="1"/>
</dbReference>
<protein>
    <recommendedName>
        <fullName evidence="1">DAGKc domain-containing protein</fullName>
    </recommendedName>
</protein>
<organism evidence="2 3">
    <name type="scientific">Ranitomeya imitator</name>
    <name type="common">mimic poison frog</name>
    <dbReference type="NCBI Taxonomy" id="111125"/>
    <lineage>
        <taxon>Eukaryota</taxon>
        <taxon>Metazoa</taxon>
        <taxon>Chordata</taxon>
        <taxon>Craniata</taxon>
        <taxon>Vertebrata</taxon>
        <taxon>Euteleostomi</taxon>
        <taxon>Amphibia</taxon>
        <taxon>Batrachia</taxon>
        <taxon>Anura</taxon>
        <taxon>Neobatrachia</taxon>
        <taxon>Hyloidea</taxon>
        <taxon>Dendrobatidae</taxon>
        <taxon>Dendrobatinae</taxon>
        <taxon>Ranitomeya</taxon>
    </lineage>
</organism>
<sequence length="481" mass="53329">MCIQTSFNAMHPMILFALAAAAWHWLLQIVGRSFLAVSLVPTCIRRNGWTSLELKSFGILSVTSLIIAPGRQHTSLAVMSGLQMAASVPLSNPAPFLLKGPLVYTSDSYSNLDYCHIYSFNLSVLEPAYAHLHTSPAVPFDPSEKFTEYANHARDNLYEVNLEKYDGVVCVGGDGMFSEVLHGLIGRIQKDSDVDHNNPGVPLSRCNMRIGIIPAGSTDCVCFATVGISDPVTSALHIILGDCQPLDVSSVHYKKMFLKYSVSLLGYGFYGDVVKGSEKNRWLGPARYDFSGATFAGKVVSSWRSSRERRPVEQEDWTTIKGKFMAINAASMSCACPRSPRGLSPAAHLADGTADLILVRKCSRLNFLLHLIRHTTSNSDQFDFPFVDVYRIKSFQFTPKHFEEEDAESTDLEIIGKKNFAQICTDHPSCGCNHLNSVWNCDGETLEQTALEMRVHCQLIKLFARGIEESENEEDRNPSRV</sequence>
<dbReference type="Pfam" id="PF00781">
    <property type="entry name" value="DAGK_cat"/>
    <property type="match status" value="1"/>
</dbReference>
<dbReference type="Proteomes" id="UP001176940">
    <property type="component" value="Unassembled WGS sequence"/>
</dbReference>
<name>A0ABN9KX60_9NEOB</name>
<proteinExistence type="predicted"/>
<dbReference type="Gene3D" id="2.60.200.40">
    <property type="match status" value="2"/>
</dbReference>